<name>A0ABX5XYA4_9BACT</name>
<reference evidence="4 5" key="1">
    <citation type="submission" date="2019-02" db="EMBL/GenBank/DDBJ databases">
        <title>Deep-cultivation of Planctomycetes and their phenomic and genomic characterization uncovers novel biology.</title>
        <authorList>
            <person name="Wiegand S."/>
            <person name="Jogler M."/>
            <person name="Boedeker C."/>
            <person name="Pinto D."/>
            <person name="Vollmers J."/>
            <person name="Rivas-Marin E."/>
            <person name="Kohn T."/>
            <person name="Peeters S.H."/>
            <person name="Heuer A."/>
            <person name="Rast P."/>
            <person name="Oberbeckmann S."/>
            <person name="Bunk B."/>
            <person name="Jeske O."/>
            <person name="Meyerdierks A."/>
            <person name="Storesund J.E."/>
            <person name="Kallscheuer N."/>
            <person name="Luecker S."/>
            <person name="Lage O.M."/>
            <person name="Pohl T."/>
            <person name="Merkel B.J."/>
            <person name="Hornburger P."/>
            <person name="Mueller R.-W."/>
            <person name="Bruemmer F."/>
            <person name="Labrenz M."/>
            <person name="Spormann A.M."/>
            <person name="Op den Camp H."/>
            <person name="Overmann J."/>
            <person name="Amann R."/>
            <person name="Jetten M.S.M."/>
            <person name="Mascher T."/>
            <person name="Medema M.H."/>
            <person name="Devos D.P."/>
            <person name="Kaster A.-K."/>
            <person name="Ovreas L."/>
            <person name="Rohde M."/>
            <person name="Galperin M.Y."/>
            <person name="Jogler C."/>
        </authorList>
    </citation>
    <scope>NUCLEOTIDE SEQUENCE [LARGE SCALE GENOMIC DNA]</scope>
    <source>
        <strain evidence="4 5">TBK1r</strain>
    </source>
</reference>
<feature type="signal peptide" evidence="2">
    <location>
        <begin position="1"/>
        <end position="24"/>
    </location>
</feature>
<accession>A0ABX5XYA4</accession>
<keyword evidence="2" id="KW-0732">Signal</keyword>
<evidence type="ECO:0000313" key="4">
    <source>
        <dbReference type="EMBL" id="QDV87018.1"/>
    </source>
</evidence>
<sequence>MRNQKTIAALAIVVLLLLTLPSVAADTYTPAPLQLLTERVNEHDQQICDLDTRVKILEAPKSCDPPKDDPNAKRIFQLQQRIEELESIQTEAKGIQSAIGDNEKGAGENQSPGETVVRIIIDQQSTRAEQGNIKVVSPAKVEHVVSDGNASVSKPVVSFGRRLKTPDELKREIKARYDGNLYADMSPKTPSWAKLHLTTPEDDHRYVYQRSQLEGLNWNWLWNLHNLNHSSLAINPYTSAPAAARVSPSATASLKLSFDGEASDEYCPDGQCPIRSPSQQPAASQQRNTIWFPGRKLLFGR</sequence>
<evidence type="ECO:0000313" key="3">
    <source>
        <dbReference type="EMBL" id="QDV86940.1"/>
    </source>
</evidence>
<feature type="chain" id="PRO_5045034016" evidence="2">
    <location>
        <begin position="25"/>
        <end position="301"/>
    </location>
</feature>
<dbReference type="Proteomes" id="UP000318081">
    <property type="component" value="Chromosome"/>
</dbReference>
<evidence type="ECO:0000256" key="2">
    <source>
        <dbReference type="SAM" id="SignalP"/>
    </source>
</evidence>
<dbReference type="RefSeq" id="WP_145218431.1">
    <property type="nucleotide sequence ID" value="NZ_CP036432.1"/>
</dbReference>
<feature type="region of interest" description="Disordered" evidence="1">
    <location>
        <begin position="93"/>
        <end position="112"/>
    </location>
</feature>
<dbReference type="EMBL" id="CP036432">
    <property type="protein sequence ID" value="QDV87018.1"/>
    <property type="molecule type" value="Genomic_DNA"/>
</dbReference>
<dbReference type="EMBL" id="CP036432">
    <property type="protein sequence ID" value="QDV86940.1"/>
    <property type="molecule type" value="Genomic_DNA"/>
</dbReference>
<proteinExistence type="predicted"/>
<evidence type="ECO:0000256" key="1">
    <source>
        <dbReference type="SAM" id="MobiDB-lite"/>
    </source>
</evidence>
<protein>
    <submittedName>
        <fullName evidence="4">Uncharacterized protein</fullName>
    </submittedName>
</protein>
<evidence type="ECO:0000313" key="5">
    <source>
        <dbReference type="Proteomes" id="UP000318081"/>
    </source>
</evidence>
<gene>
    <name evidence="3" type="ORF">TBK1r_59670</name>
    <name evidence="4" type="ORF">TBK1r_60450</name>
</gene>
<keyword evidence="5" id="KW-1185">Reference proteome</keyword>
<organism evidence="4 5">
    <name type="scientific">Stieleria magnilauensis</name>
    <dbReference type="NCBI Taxonomy" id="2527963"/>
    <lineage>
        <taxon>Bacteria</taxon>
        <taxon>Pseudomonadati</taxon>
        <taxon>Planctomycetota</taxon>
        <taxon>Planctomycetia</taxon>
        <taxon>Pirellulales</taxon>
        <taxon>Pirellulaceae</taxon>
        <taxon>Stieleria</taxon>
    </lineage>
</organism>